<gene>
    <name evidence="1" type="ORF">A500_05301</name>
</gene>
<protein>
    <submittedName>
        <fullName evidence="1">Uncharacterized protein</fullName>
    </submittedName>
</protein>
<comment type="caution">
    <text evidence="1">The sequence shown here is derived from an EMBL/GenBank/DDBJ whole genome shotgun (WGS) entry which is preliminary data.</text>
</comment>
<sequence length="57" mass="6600">MKIFPLIMKIGEYMIKVENLSKEFKSSKKYPGFKGAIKSFFLGSMLLKKLLMILVLK</sequence>
<keyword evidence="2" id="KW-1185">Reference proteome</keyword>
<dbReference type="Proteomes" id="UP000013988">
    <property type="component" value="Unassembled WGS sequence"/>
</dbReference>
<reference evidence="1 2" key="1">
    <citation type="submission" date="2013-03" db="EMBL/GenBank/DDBJ databases">
        <title>Whole genome shotgun sequencing of Clostridium sartagoforme AAU1.</title>
        <authorList>
            <person name="Joshi C.G."/>
            <person name="Duggirala S.M."/>
            <person name="Nathani N.M."/>
            <person name="Bhatt V.D."/>
            <person name="Patel A.K."/>
            <person name="Pandya P.R."/>
            <person name="KaPatel J.A."/>
        </authorList>
    </citation>
    <scope>NUCLEOTIDE SEQUENCE [LARGE SCALE GENOMIC DNA]</scope>
    <source>
        <strain evidence="1 2">AAU1</strain>
    </source>
</reference>
<name>R9CE84_9CLOT</name>
<dbReference type="PATRIC" id="fig|1202534.3.peg.1065"/>
<organism evidence="1 2">
    <name type="scientific">Clostridium sartagoforme AAU1</name>
    <dbReference type="NCBI Taxonomy" id="1202534"/>
    <lineage>
        <taxon>Bacteria</taxon>
        <taxon>Bacillati</taxon>
        <taxon>Bacillota</taxon>
        <taxon>Clostridia</taxon>
        <taxon>Eubacteriales</taxon>
        <taxon>Clostridiaceae</taxon>
        <taxon>Clostridium</taxon>
    </lineage>
</organism>
<accession>R9CE84</accession>
<evidence type="ECO:0000313" key="2">
    <source>
        <dbReference type="Proteomes" id="UP000013988"/>
    </source>
</evidence>
<proteinExistence type="predicted"/>
<evidence type="ECO:0000313" key="1">
    <source>
        <dbReference type="EMBL" id="EOR27310.1"/>
    </source>
</evidence>
<dbReference type="AlphaFoldDB" id="R9CE84"/>
<dbReference type="EMBL" id="ASRV01000058">
    <property type="protein sequence ID" value="EOR27310.1"/>
    <property type="molecule type" value="Genomic_DNA"/>
</dbReference>